<accession>F8FGP5</accession>
<dbReference type="Pfam" id="PF00395">
    <property type="entry name" value="SLH"/>
    <property type="match status" value="2"/>
</dbReference>
<feature type="domain" description="SLH" evidence="2">
    <location>
        <begin position="154"/>
        <end position="217"/>
    </location>
</feature>
<dbReference type="InterPro" id="IPR001119">
    <property type="entry name" value="SLH_dom"/>
</dbReference>
<evidence type="ECO:0000259" key="2">
    <source>
        <dbReference type="PROSITE" id="PS51272"/>
    </source>
</evidence>
<dbReference type="InterPro" id="IPR025748">
    <property type="entry name" value="PrcB_C_dom"/>
</dbReference>
<dbReference type="Pfam" id="PF14343">
    <property type="entry name" value="PrcB_C"/>
    <property type="match status" value="1"/>
</dbReference>
<feature type="chain" id="PRO_5038432602" evidence="1">
    <location>
        <begin position="30"/>
        <end position="309"/>
    </location>
</feature>
<reference evidence="4" key="1">
    <citation type="submission" date="2011-06" db="EMBL/GenBank/DDBJ databases">
        <title>Complete genome sequence of Paenibacillus mucilaginosus KNP414.</title>
        <authorList>
            <person name="Wang J."/>
            <person name="Hu S."/>
            <person name="Hu X."/>
            <person name="Zhang B."/>
            <person name="Dong D."/>
            <person name="Zhang S."/>
            <person name="Zhao K."/>
            <person name="Wu D."/>
        </authorList>
    </citation>
    <scope>NUCLEOTIDE SEQUENCE [LARGE SCALE GENOMIC DNA]</scope>
    <source>
        <strain evidence="4">KNP414</strain>
    </source>
</reference>
<dbReference type="PROSITE" id="PS51272">
    <property type="entry name" value="SLH"/>
    <property type="match status" value="2"/>
</dbReference>
<protein>
    <submittedName>
        <fullName evidence="3">S-layer domain-containing protein</fullName>
    </submittedName>
</protein>
<dbReference type="KEGG" id="pms:KNP414_06910"/>
<evidence type="ECO:0000313" key="4">
    <source>
        <dbReference type="Proteomes" id="UP000006620"/>
    </source>
</evidence>
<keyword evidence="1" id="KW-0732">Signal</keyword>
<sequence length="309" mass="33622">MTKKTAYTWTAALSAALLLTVTLSSSVLAFGDVSGEQAAPILDLKERGVVSGVDQDRFVPQGKTTYAEGVAMLVKGLNLNTDNMKFIKAPEASDYFTNVPNDAWYADSFIKAHLNGVPLPKDVNPAGTLTREAFANLLVHAVETKGNFPLIKMYIAFADESEITPELGGAVQRLVLYKFASVGEDSKFYPKRELTRGEAAVWLHNAIRFLENHQGQPEPAPVPQEEVQVTVEKVNDSVNRVVLSRGQKPTSGYGIEITGIRFEGEGRAVVTYKLSDPAPDSMNATVITEPKAETYISSQYKPAAEPQAQ</sequence>
<reference evidence="3 4" key="2">
    <citation type="journal article" date="2013" name="Genome Announc.">
        <title>Genome Sequence of Growth-Improving Paenibacillus mucilaginosus Strain KNP414.</title>
        <authorList>
            <person name="Lu J.J."/>
            <person name="Wang J.F."/>
            <person name="Hu X.F."/>
        </authorList>
    </citation>
    <scope>NUCLEOTIDE SEQUENCE [LARGE SCALE GENOMIC DNA]</scope>
    <source>
        <strain evidence="3 4">KNP414</strain>
    </source>
</reference>
<organism evidence="3 4">
    <name type="scientific">Paenibacillus mucilaginosus (strain KNP414)</name>
    <dbReference type="NCBI Taxonomy" id="1036673"/>
    <lineage>
        <taxon>Bacteria</taxon>
        <taxon>Bacillati</taxon>
        <taxon>Bacillota</taxon>
        <taxon>Bacilli</taxon>
        <taxon>Bacillales</taxon>
        <taxon>Paenibacillaceae</taxon>
        <taxon>Paenibacillus</taxon>
    </lineage>
</organism>
<proteinExistence type="predicted"/>
<dbReference type="Proteomes" id="UP000006620">
    <property type="component" value="Chromosome"/>
</dbReference>
<evidence type="ECO:0000313" key="3">
    <source>
        <dbReference type="EMBL" id="AEI45422.1"/>
    </source>
</evidence>
<feature type="signal peptide" evidence="1">
    <location>
        <begin position="1"/>
        <end position="29"/>
    </location>
</feature>
<gene>
    <name evidence="3" type="ordered locus">KNP414_06910</name>
</gene>
<feature type="domain" description="SLH" evidence="2">
    <location>
        <begin position="24"/>
        <end position="87"/>
    </location>
</feature>
<name>F8FGP5_PAEMK</name>
<dbReference type="HOGENOM" id="CLU_072307_0_0_9"/>
<dbReference type="RefSeq" id="WP_013920564.1">
    <property type="nucleotide sequence ID" value="NC_015690.1"/>
</dbReference>
<dbReference type="AlphaFoldDB" id="F8FGP5"/>
<dbReference type="EMBL" id="CP002869">
    <property type="protein sequence ID" value="AEI45422.1"/>
    <property type="molecule type" value="Genomic_DNA"/>
</dbReference>
<evidence type="ECO:0000256" key="1">
    <source>
        <dbReference type="SAM" id="SignalP"/>
    </source>
</evidence>
<dbReference type="PATRIC" id="fig|1036673.3.peg.6445"/>